<gene>
    <name evidence="1" type="ORF">AUJ30_01125</name>
</gene>
<dbReference type="InterPro" id="IPR043731">
    <property type="entry name" value="DUF5674"/>
</dbReference>
<evidence type="ECO:0000313" key="1">
    <source>
        <dbReference type="EMBL" id="OIO65362.1"/>
    </source>
</evidence>
<protein>
    <submittedName>
        <fullName evidence="1">Uncharacterized protein</fullName>
    </submittedName>
</protein>
<dbReference type="Proteomes" id="UP000182693">
    <property type="component" value="Unassembled WGS sequence"/>
</dbReference>
<dbReference type="Pfam" id="PF18924">
    <property type="entry name" value="DUF5674"/>
    <property type="match status" value="1"/>
</dbReference>
<reference evidence="1 2" key="1">
    <citation type="journal article" date="2016" name="Environ. Microbiol.">
        <title>Genomic resolution of a cold subsurface aquifer community provides metabolic insights for novel microbes adapted to high CO concentrations.</title>
        <authorList>
            <person name="Probst A.J."/>
            <person name="Castelle C.J."/>
            <person name="Singh A."/>
            <person name="Brown C.T."/>
            <person name="Anantharaman K."/>
            <person name="Sharon I."/>
            <person name="Hug L.A."/>
            <person name="Burstein D."/>
            <person name="Emerson J.B."/>
            <person name="Thomas B.C."/>
            <person name="Banfield J.F."/>
        </authorList>
    </citation>
    <scope>NUCLEOTIDE SEQUENCE [LARGE SCALE GENOMIC DNA]</scope>
    <source>
        <strain evidence="1">CG1_02_39_135</strain>
    </source>
</reference>
<dbReference type="EMBL" id="MNWX01000020">
    <property type="protein sequence ID" value="OIO65362.1"/>
    <property type="molecule type" value="Genomic_DNA"/>
</dbReference>
<dbReference type="STRING" id="1805425.AUJ30_01125"/>
<dbReference type="AlphaFoldDB" id="A0A1J4XUC2"/>
<organism evidence="1 2">
    <name type="scientific">Candidatus Wolfebacteria bacterium CG1_02_39_135</name>
    <dbReference type="NCBI Taxonomy" id="1805425"/>
    <lineage>
        <taxon>Bacteria</taxon>
        <taxon>Candidatus Wolfeibacteriota</taxon>
    </lineage>
</organism>
<name>A0A1J4XUC2_9BACT</name>
<sequence>MIIKNKIPKEELKTPFTKAIADIKREILSLGCELHSDCAEELISDGSAASDLWGFNIYPNGQLDFISLINIKPADNNRSMEIQNPEIRKKIEEILRKFL</sequence>
<accession>A0A1J4XUC2</accession>
<comment type="caution">
    <text evidence="1">The sequence shown here is derived from an EMBL/GenBank/DDBJ whole genome shotgun (WGS) entry which is preliminary data.</text>
</comment>
<evidence type="ECO:0000313" key="2">
    <source>
        <dbReference type="Proteomes" id="UP000182693"/>
    </source>
</evidence>
<proteinExistence type="predicted"/>